<dbReference type="AlphaFoldDB" id="A0A9P4NE46"/>
<reference evidence="2" key="1">
    <citation type="journal article" date="2020" name="Stud. Mycol.">
        <title>101 Dothideomycetes genomes: a test case for predicting lifestyles and emergence of pathogens.</title>
        <authorList>
            <person name="Haridas S."/>
            <person name="Albert R."/>
            <person name="Binder M."/>
            <person name="Bloem J."/>
            <person name="Labutti K."/>
            <person name="Salamov A."/>
            <person name="Andreopoulos B."/>
            <person name="Baker S."/>
            <person name="Barry K."/>
            <person name="Bills G."/>
            <person name="Bluhm B."/>
            <person name="Cannon C."/>
            <person name="Castanera R."/>
            <person name="Culley D."/>
            <person name="Daum C."/>
            <person name="Ezra D."/>
            <person name="Gonzalez J."/>
            <person name="Henrissat B."/>
            <person name="Kuo A."/>
            <person name="Liang C."/>
            <person name="Lipzen A."/>
            <person name="Lutzoni F."/>
            <person name="Magnuson J."/>
            <person name="Mondo S."/>
            <person name="Nolan M."/>
            <person name="Ohm R."/>
            <person name="Pangilinan J."/>
            <person name="Park H.-J."/>
            <person name="Ramirez L."/>
            <person name="Alfaro M."/>
            <person name="Sun H."/>
            <person name="Tritt A."/>
            <person name="Yoshinaga Y."/>
            <person name="Zwiers L.-H."/>
            <person name="Turgeon B."/>
            <person name="Goodwin S."/>
            <person name="Spatafora J."/>
            <person name="Crous P."/>
            <person name="Grigoriev I."/>
        </authorList>
    </citation>
    <scope>NUCLEOTIDE SEQUENCE</scope>
    <source>
        <strain evidence="2">CBS 130266</strain>
    </source>
</reference>
<keyword evidence="3" id="KW-1185">Reference proteome</keyword>
<gene>
    <name evidence="2" type="ORF">EJ08DRAFT_600629</name>
</gene>
<feature type="non-terminal residue" evidence="2">
    <location>
        <position position="1"/>
    </location>
</feature>
<accession>A0A9P4NE46</accession>
<feature type="domain" description="Heterokaryon incompatibility" evidence="1">
    <location>
        <begin position="7"/>
        <end position="48"/>
    </location>
</feature>
<dbReference type="OrthoDB" id="2157530at2759"/>
<proteinExistence type="predicted"/>
<dbReference type="Proteomes" id="UP000800235">
    <property type="component" value="Unassembled WGS sequence"/>
</dbReference>
<sequence length="89" mass="9835">NKRSSAELGTPRLWADQICIDQLNVAEHNHQVTLTGKTCSSASVGRIAYRRILDTRFRECGSNHNARLYILCSTCSRTSTGGDYGLCKS</sequence>
<evidence type="ECO:0000259" key="1">
    <source>
        <dbReference type="Pfam" id="PF06985"/>
    </source>
</evidence>
<evidence type="ECO:0000313" key="3">
    <source>
        <dbReference type="Proteomes" id="UP000800235"/>
    </source>
</evidence>
<protein>
    <recommendedName>
        <fullName evidence="1">Heterokaryon incompatibility domain-containing protein</fullName>
    </recommendedName>
</protein>
<dbReference type="Pfam" id="PF06985">
    <property type="entry name" value="HET"/>
    <property type="match status" value="1"/>
</dbReference>
<dbReference type="EMBL" id="MU007164">
    <property type="protein sequence ID" value="KAF2416273.1"/>
    <property type="molecule type" value="Genomic_DNA"/>
</dbReference>
<name>A0A9P4NE46_9PEZI</name>
<dbReference type="InterPro" id="IPR010730">
    <property type="entry name" value="HET"/>
</dbReference>
<evidence type="ECO:0000313" key="2">
    <source>
        <dbReference type="EMBL" id="KAF2416273.1"/>
    </source>
</evidence>
<organism evidence="2 3">
    <name type="scientific">Tothia fuscella</name>
    <dbReference type="NCBI Taxonomy" id="1048955"/>
    <lineage>
        <taxon>Eukaryota</taxon>
        <taxon>Fungi</taxon>
        <taxon>Dikarya</taxon>
        <taxon>Ascomycota</taxon>
        <taxon>Pezizomycotina</taxon>
        <taxon>Dothideomycetes</taxon>
        <taxon>Pleosporomycetidae</taxon>
        <taxon>Venturiales</taxon>
        <taxon>Cylindrosympodiaceae</taxon>
        <taxon>Tothia</taxon>
    </lineage>
</organism>
<comment type="caution">
    <text evidence="2">The sequence shown here is derived from an EMBL/GenBank/DDBJ whole genome shotgun (WGS) entry which is preliminary data.</text>
</comment>